<comment type="caution">
    <text evidence="1">The sequence shown here is derived from an EMBL/GenBank/DDBJ whole genome shotgun (WGS) entry which is preliminary data.</text>
</comment>
<dbReference type="Proteomes" id="UP001345963">
    <property type="component" value="Unassembled WGS sequence"/>
</dbReference>
<evidence type="ECO:0000313" key="1">
    <source>
        <dbReference type="EMBL" id="MED6255193.1"/>
    </source>
</evidence>
<protein>
    <recommendedName>
        <fullName evidence="3">BED-type domain-containing protein</fullName>
    </recommendedName>
</protein>
<gene>
    <name evidence="1" type="ORF">ATANTOWER_005924</name>
</gene>
<dbReference type="EMBL" id="JAHUTI010070505">
    <property type="protein sequence ID" value="MED6255193.1"/>
    <property type="molecule type" value="Genomic_DNA"/>
</dbReference>
<name>A0ABU7C0C0_9TELE</name>
<accession>A0ABU7C0C0</accession>
<keyword evidence="2" id="KW-1185">Reference proteome</keyword>
<reference evidence="1 2" key="1">
    <citation type="submission" date="2021-07" db="EMBL/GenBank/DDBJ databases">
        <authorList>
            <person name="Palmer J.M."/>
        </authorList>
    </citation>
    <scope>NUCLEOTIDE SEQUENCE [LARGE SCALE GENOMIC DNA]</scope>
    <source>
        <strain evidence="1 2">AT_MEX2019</strain>
        <tissue evidence="1">Muscle</tissue>
    </source>
</reference>
<organism evidence="1 2">
    <name type="scientific">Ataeniobius toweri</name>
    <dbReference type="NCBI Taxonomy" id="208326"/>
    <lineage>
        <taxon>Eukaryota</taxon>
        <taxon>Metazoa</taxon>
        <taxon>Chordata</taxon>
        <taxon>Craniata</taxon>
        <taxon>Vertebrata</taxon>
        <taxon>Euteleostomi</taxon>
        <taxon>Actinopterygii</taxon>
        <taxon>Neopterygii</taxon>
        <taxon>Teleostei</taxon>
        <taxon>Neoteleostei</taxon>
        <taxon>Acanthomorphata</taxon>
        <taxon>Ovalentaria</taxon>
        <taxon>Atherinomorphae</taxon>
        <taxon>Cyprinodontiformes</taxon>
        <taxon>Goodeidae</taxon>
        <taxon>Ataeniobius</taxon>
    </lineage>
</organism>
<evidence type="ECO:0008006" key="3">
    <source>
        <dbReference type="Google" id="ProtNLM"/>
    </source>
</evidence>
<evidence type="ECO:0000313" key="2">
    <source>
        <dbReference type="Proteomes" id="UP001345963"/>
    </source>
</evidence>
<proteinExistence type="predicted"/>
<sequence>MQLFQQKSMSKFRAAGLCSLRGGHSVISTCLGKNNNRLYLCVPLMLSQSVTQTQWQSINGVMCGADSASQTAEVYVVCGKPVRSFGNSTNLVKHLRLNYNIYDEMDRSEDLSVRCCRASQTCLVESFSTAGRHCPGTEKTC</sequence>